<protein>
    <submittedName>
        <fullName evidence="2">Uncharacterized protein</fullName>
    </submittedName>
</protein>
<reference evidence="2" key="2">
    <citation type="submission" date="2021-08" db="EMBL/GenBank/DDBJ databases">
        <authorList>
            <person name="Tani A."/>
            <person name="Ola A."/>
            <person name="Ogura Y."/>
            <person name="Katsura K."/>
            <person name="Hayashi T."/>
        </authorList>
    </citation>
    <scope>NUCLEOTIDE SEQUENCE</scope>
    <source>
        <strain evidence="2">JCM 32048</strain>
    </source>
</reference>
<proteinExistence type="predicted"/>
<dbReference type="EMBL" id="BPQJ01000010">
    <property type="protein sequence ID" value="GJD62445.1"/>
    <property type="molecule type" value="Genomic_DNA"/>
</dbReference>
<comment type="caution">
    <text evidence="2">The sequence shown here is derived from an EMBL/GenBank/DDBJ whole genome shotgun (WGS) entry which is preliminary data.</text>
</comment>
<evidence type="ECO:0000313" key="2">
    <source>
        <dbReference type="EMBL" id="GJD62445.1"/>
    </source>
</evidence>
<gene>
    <name evidence="2" type="ORF">MPEAHAMD_2598</name>
</gene>
<keyword evidence="3" id="KW-1185">Reference proteome</keyword>
<organism evidence="2 3">
    <name type="scientific">Methylobacterium frigidaeris</name>
    <dbReference type="NCBI Taxonomy" id="2038277"/>
    <lineage>
        <taxon>Bacteria</taxon>
        <taxon>Pseudomonadati</taxon>
        <taxon>Pseudomonadota</taxon>
        <taxon>Alphaproteobacteria</taxon>
        <taxon>Hyphomicrobiales</taxon>
        <taxon>Methylobacteriaceae</taxon>
        <taxon>Methylobacterium</taxon>
    </lineage>
</organism>
<reference evidence="2" key="1">
    <citation type="journal article" date="2016" name="Front. Microbiol.">
        <title>Genome Sequence of the Piezophilic, Mesophilic Sulfate-Reducing Bacterium Desulfovibrio indicus J2T.</title>
        <authorList>
            <person name="Cao J."/>
            <person name="Maignien L."/>
            <person name="Shao Z."/>
            <person name="Alain K."/>
            <person name="Jebbar M."/>
        </authorList>
    </citation>
    <scope>NUCLEOTIDE SEQUENCE</scope>
    <source>
        <strain evidence="2">JCM 32048</strain>
    </source>
</reference>
<evidence type="ECO:0000256" key="1">
    <source>
        <dbReference type="SAM" id="MobiDB-lite"/>
    </source>
</evidence>
<dbReference type="AlphaFoldDB" id="A0AA37HC04"/>
<evidence type="ECO:0000313" key="3">
    <source>
        <dbReference type="Proteomes" id="UP001055286"/>
    </source>
</evidence>
<dbReference type="Proteomes" id="UP001055286">
    <property type="component" value="Unassembled WGS sequence"/>
</dbReference>
<accession>A0AA37HC04</accession>
<sequence>MTKRRASLPPLSDEEEAEIQAGIAQDADNPEITAERFARMRPAADVLPPALYAAPTRPRGPDRRPRSGRGPYTSMPRVARSLSSLSTDVK</sequence>
<feature type="region of interest" description="Disordered" evidence="1">
    <location>
        <begin position="1"/>
        <end position="90"/>
    </location>
</feature>
<feature type="compositionally biased region" description="Polar residues" evidence="1">
    <location>
        <begin position="81"/>
        <end position="90"/>
    </location>
</feature>
<name>A0AA37HC04_9HYPH</name>